<evidence type="ECO:0000313" key="9">
    <source>
        <dbReference type="Proteomes" id="UP000199309"/>
    </source>
</evidence>
<keyword evidence="5 7" id="KW-0472">Membrane</keyword>
<dbReference type="HAMAP" id="MF_01416">
    <property type="entry name" value="ATP_synth_delta_bact"/>
    <property type="match status" value="1"/>
</dbReference>
<dbReference type="STRING" id="349095.SAMN05660299_01038"/>
<comment type="subcellular location">
    <subcellularLocation>
        <location evidence="7">Cell membrane</location>
        <topology evidence="7">Peripheral membrane protein</topology>
    </subcellularLocation>
    <subcellularLocation>
        <location evidence="1">Membrane</location>
    </subcellularLocation>
</comment>
<keyword evidence="2 7" id="KW-0813">Transport</keyword>
<evidence type="ECO:0000256" key="2">
    <source>
        <dbReference type="ARBA" id="ARBA00022448"/>
    </source>
</evidence>
<keyword evidence="6 7" id="KW-0066">ATP synthesis</keyword>
<dbReference type="RefSeq" id="WP_091648864.1">
    <property type="nucleotide sequence ID" value="NZ_FNHQ01000008.1"/>
</dbReference>
<dbReference type="SUPFAM" id="SSF47928">
    <property type="entry name" value="N-terminal domain of the delta subunit of the F1F0-ATP synthase"/>
    <property type="match status" value="1"/>
</dbReference>
<evidence type="ECO:0000256" key="6">
    <source>
        <dbReference type="ARBA" id="ARBA00023310"/>
    </source>
</evidence>
<evidence type="ECO:0000256" key="3">
    <source>
        <dbReference type="ARBA" id="ARBA00022781"/>
    </source>
</evidence>
<dbReference type="AlphaFoldDB" id="A0A1G9TX36"/>
<dbReference type="InterPro" id="IPR026015">
    <property type="entry name" value="ATP_synth_OSCP/delta_N_sf"/>
</dbReference>
<keyword evidence="4 7" id="KW-0406">Ion transport</keyword>
<comment type="similarity">
    <text evidence="7">Belongs to the ATPase delta chain family.</text>
</comment>
<proteinExistence type="inferred from homology"/>
<dbReference type="InterPro" id="IPR000711">
    <property type="entry name" value="ATPase_OSCP/dsu"/>
</dbReference>
<dbReference type="PRINTS" id="PR00125">
    <property type="entry name" value="ATPASEDELTA"/>
</dbReference>
<dbReference type="GO" id="GO:0045259">
    <property type="term" value="C:proton-transporting ATP synthase complex"/>
    <property type="evidence" value="ECO:0007669"/>
    <property type="project" value="UniProtKB-KW"/>
</dbReference>
<evidence type="ECO:0000256" key="1">
    <source>
        <dbReference type="ARBA" id="ARBA00004370"/>
    </source>
</evidence>
<dbReference type="Proteomes" id="UP000199309">
    <property type="component" value="Unassembled WGS sequence"/>
</dbReference>
<evidence type="ECO:0000256" key="7">
    <source>
        <dbReference type="HAMAP-Rule" id="MF_01416"/>
    </source>
</evidence>
<dbReference type="NCBIfam" id="NF004403">
    <property type="entry name" value="PRK05758.2-4"/>
    <property type="match status" value="1"/>
</dbReference>
<dbReference type="EMBL" id="FNHQ01000008">
    <property type="protein sequence ID" value="SDM52148.1"/>
    <property type="molecule type" value="Genomic_DNA"/>
</dbReference>
<dbReference type="OrthoDB" id="9802471at2"/>
<dbReference type="GO" id="GO:0005886">
    <property type="term" value="C:plasma membrane"/>
    <property type="evidence" value="ECO:0007669"/>
    <property type="project" value="UniProtKB-SubCell"/>
</dbReference>
<sequence length="189" mass="21451">MVPEIVYSKYSQAMFDIANEQHKIEEYGNELKTIRDTLQMNPDLWSFLLHPLVPDRSKKDTIRQIFADDVSPIVLQFMYVMVDRRREAVLTAAIDGFIELSRAAQNIEVARIHVIKPLSAKEEAELVAGLEKMTGKKIDPLYYVDPSIIGGVVIRIGDRLIDGSLLRQLQDMEHALLQADVTNEVTDAK</sequence>
<accession>A0A1G9TX36</accession>
<keyword evidence="3 7" id="KW-0375">Hydrogen ion transport</keyword>
<evidence type="ECO:0000313" key="8">
    <source>
        <dbReference type="EMBL" id="SDM52148.1"/>
    </source>
</evidence>
<comment type="function">
    <text evidence="7">This protein is part of the stalk that links CF(0) to CF(1). It either transmits conformational changes from CF(0) to CF(1) or is implicated in proton conduction.</text>
</comment>
<dbReference type="PANTHER" id="PTHR11910">
    <property type="entry name" value="ATP SYNTHASE DELTA CHAIN"/>
    <property type="match status" value="1"/>
</dbReference>
<evidence type="ECO:0000256" key="5">
    <source>
        <dbReference type="ARBA" id="ARBA00023136"/>
    </source>
</evidence>
<reference evidence="8 9" key="1">
    <citation type="submission" date="2016-10" db="EMBL/GenBank/DDBJ databases">
        <authorList>
            <person name="de Groot N.N."/>
        </authorList>
    </citation>
    <scope>NUCLEOTIDE SEQUENCE [LARGE SCALE GENOMIC DNA]</scope>
    <source>
        <strain evidence="8 9">DSM 16981</strain>
    </source>
</reference>
<gene>
    <name evidence="7" type="primary">atpH</name>
    <name evidence="8" type="ORF">SAMN05660299_01038</name>
</gene>
<keyword evidence="7" id="KW-0139">CF(1)</keyword>
<dbReference type="GO" id="GO:0046933">
    <property type="term" value="F:proton-transporting ATP synthase activity, rotational mechanism"/>
    <property type="evidence" value="ECO:0007669"/>
    <property type="project" value="UniProtKB-UniRule"/>
</dbReference>
<keyword evidence="9" id="KW-1185">Reference proteome</keyword>
<comment type="function">
    <text evidence="7">F(1)F(0) ATP synthase produces ATP from ADP in the presence of a proton or sodium gradient. F-type ATPases consist of two structural domains, F(1) containing the extramembraneous catalytic core and F(0) containing the membrane proton channel, linked together by a central stalk and a peripheral stalk. During catalysis, ATP synthesis in the catalytic domain of F(1) is coupled via a rotary mechanism of the central stalk subunits to proton translocation.</text>
</comment>
<keyword evidence="7" id="KW-1003">Cell membrane</keyword>
<dbReference type="Pfam" id="PF00213">
    <property type="entry name" value="OSCP"/>
    <property type="match status" value="1"/>
</dbReference>
<dbReference type="NCBIfam" id="TIGR01145">
    <property type="entry name" value="ATP_synt_delta"/>
    <property type="match status" value="1"/>
</dbReference>
<protein>
    <recommendedName>
        <fullName evidence="7">ATP synthase subunit delta</fullName>
    </recommendedName>
    <alternativeName>
        <fullName evidence="7">ATP synthase F(1) sector subunit delta</fullName>
    </alternativeName>
    <alternativeName>
        <fullName evidence="7">F-type ATPase subunit delta</fullName>
        <shortName evidence="7">F-ATPase subunit delta</shortName>
    </alternativeName>
</protein>
<dbReference type="Gene3D" id="1.10.520.20">
    <property type="entry name" value="N-terminal domain of the delta subunit of the F1F0-ATP synthase"/>
    <property type="match status" value="1"/>
</dbReference>
<name>A0A1G9TX36_9FIRM</name>
<organism evidence="8 9">
    <name type="scientific">Megasphaera paucivorans</name>
    <dbReference type="NCBI Taxonomy" id="349095"/>
    <lineage>
        <taxon>Bacteria</taxon>
        <taxon>Bacillati</taxon>
        <taxon>Bacillota</taxon>
        <taxon>Negativicutes</taxon>
        <taxon>Veillonellales</taxon>
        <taxon>Veillonellaceae</taxon>
        <taxon>Megasphaera</taxon>
    </lineage>
</organism>
<evidence type="ECO:0000256" key="4">
    <source>
        <dbReference type="ARBA" id="ARBA00023065"/>
    </source>
</evidence>